<evidence type="ECO:0000256" key="6">
    <source>
        <dbReference type="ARBA" id="ARBA00022737"/>
    </source>
</evidence>
<dbReference type="FunFam" id="2.10.50.10:FF:000088">
    <property type="entry name" value="Si:ch211-261n11.7"/>
    <property type="match status" value="1"/>
</dbReference>
<evidence type="ECO:0000256" key="10">
    <source>
        <dbReference type="ARBA" id="ARBA00023170"/>
    </source>
</evidence>
<feature type="transmembrane region" description="Helical" evidence="14">
    <location>
        <begin position="193"/>
        <end position="217"/>
    </location>
</feature>
<dbReference type="FunFam" id="2.10.50.10:FF:000009">
    <property type="entry name" value="Tumor necrosis factor receptor superfamily member 14"/>
    <property type="match status" value="1"/>
</dbReference>
<dbReference type="SMART" id="SM00208">
    <property type="entry name" value="TNFR"/>
    <property type="match status" value="4"/>
</dbReference>
<feature type="disulfide bond" evidence="12">
    <location>
        <begin position="40"/>
        <end position="53"/>
    </location>
</feature>
<organism evidence="17 18">
    <name type="scientific">Umbra pygmaea</name>
    <name type="common">Eastern mudminnow</name>
    <dbReference type="NCBI Taxonomy" id="75934"/>
    <lineage>
        <taxon>Eukaryota</taxon>
        <taxon>Metazoa</taxon>
        <taxon>Chordata</taxon>
        <taxon>Craniata</taxon>
        <taxon>Vertebrata</taxon>
        <taxon>Euteleostomi</taxon>
        <taxon>Actinopterygii</taxon>
        <taxon>Neopterygii</taxon>
        <taxon>Teleostei</taxon>
        <taxon>Protacanthopterygii</taxon>
        <taxon>Esociformes</taxon>
        <taxon>Umbridae</taxon>
        <taxon>Umbra</taxon>
    </lineage>
</organism>
<feature type="disulfide bond" evidence="12">
    <location>
        <begin position="64"/>
        <end position="79"/>
    </location>
</feature>
<dbReference type="EMBL" id="JAGEUA010000001">
    <property type="protein sequence ID" value="KAL1020776.1"/>
    <property type="molecule type" value="Genomic_DNA"/>
</dbReference>
<comment type="subcellular location">
    <subcellularLocation>
        <location evidence="1">Membrane</location>
        <topology evidence="1">Single-pass type I membrane protein</topology>
    </subcellularLocation>
</comment>
<proteinExistence type="predicted"/>
<sequence length="250" mass="26755">MAQRQSLILIIGLAVILTLLNIELSVACNPAEYKTGDECCPMCSPGNRVYKHCTEYTSTSCIPCVGSTYLDKPNGLTACIQCSYCDPGFGLTVKHPCTPTSDTVCKPLEGFYCTDPYKDGCKVAQKHSSCNPGQYISQKGTTSRDTVCVDCTGDSYSNGSFTSCQPHTKCENLNLEQITSGTPGSDSECESPAFPTAVVASVVVPLIGVILVILLILRFTRNQQRAGSNEPTLSPDPTTTISLIESERPA</sequence>
<keyword evidence="9 12" id="KW-1015">Disulfide bond</keyword>
<feature type="disulfide bond" evidence="12">
    <location>
        <begin position="43"/>
        <end position="61"/>
    </location>
</feature>
<reference evidence="17 18" key="1">
    <citation type="submission" date="2024-06" db="EMBL/GenBank/DDBJ databases">
        <authorList>
            <person name="Pan Q."/>
            <person name="Wen M."/>
            <person name="Jouanno E."/>
            <person name="Zahm M."/>
            <person name="Klopp C."/>
            <person name="Cabau C."/>
            <person name="Louis A."/>
            <person name="Berthelot C."/>
            <person name="Parey E."/>
            <person name="Roest Crollius H."/>
            <person name="Montfort J."/>
            <person name="Robinson-Rechavi M."/>
            <person name="Bouchez O."/>
            <person name="Lampietro C."/>
            <person name="Lopez Roques C."/>
            <person name="Donnadieu C."/>
            <person name="Postlethwait J."/>
            <person name="Bobe J."/>
            <person name="Verreycken H."/>
            <person name="Guiguen Y."/>
        </authorList>
    </citation>
    <scope>NUCLEOTIDE SEQUENCE [LARGE SCALE GENOMIC DNA]</scope>
    <source>
        <strain evidence="17">Up_M1</strain>
        <tissue evidence="17">Testis</tissue>
    </source>
</reference>
<feature type="compositionally biased region" description="Polar residues" evidence="13">
    <location>
        <begin position="225"/>
        <end position="243"/>
    </location>
</feature>
<feature type="repeat" description="TNFR-Cys" evidence="12">
    <location>
        <begin position="27"/>
        <end position="61"/>
    </location>
</feature>
<dbReference type="GO" id="GO:0005886">
    <property type="term" value="C:plasma membrane"/>
    <property type="evidence" value="ECO:0007669"/>
    <property type="project" value="UniProtKB-ARBA"/>
</dbReference>
<evidence type="ECO:0000256" key="11">
    <source>
        <dbReference type="ARBA" id="ARBA00023180"/>
    </source>
</evidence>
<dbReference type="SUPFAM" id="SSF57586">
    <property type="entry name" value="TNF receptor-like"/>
    <property type="match status" value="2"/>
</dbReference>
<gene>
    <name evidence="17" type="ORF">UPYG_G00004520</name>
</gene>
<evidence type="ECO:0000256" key="7">
    <source>
        <dbReference type="ARBA" id="ARBA00022989"/>
    </source>
</evidence>
<dbReference type="PANTHER" id="PTHR46838:SF1">
    <property type="entry name" value="TUMOR NECROSIS FACTOR RECEPTOR SUPERFAMILY MEMBER 14"/>
    <property type="match status" value="1"/>
</dbReference>
<dbReference type="Proteomes" id="UP001557470">
    <property type="component" value="Unassembled WGS sequence"/>
</dbReference>
<keyword evidence="3" id="KW-0945">Host-virus interaction</keyword>
<keyword evidence="10" id="KW-0675">Receptor</keyword>
<comment type="caution">
    <text evidence="12">Lacks conserved residue(s) required for the propagation of feature annotation.</text>
</comment>
<feature type="region of interest" description="Disordered" evidence="13">
    <location>
        <begin position="225"/>
        <end position="250"/>
    </location>
</feature>
<feature type="chain" id="PRO_5044852234" description="TNFR-Cys domain-containing protein" evidence="15">
    <location>
        <begin position="28"/>
        <end position="250"/>
    </location>
</feature>
<feature type="signal peptide" evidence="15">
    <location>
        <begin position="1"/>
        <end position="27"/>
    </location>
</feature>
<keyword evidence="6" id="KW-0677">Repeat</keyword>
<dbReference type="InterPro" id="IPR008063">
    <property type="entry name" value="Fas_rcpt"/>
</dbReference>
<dbReference type="PANTHER" id="PTHR46838">
    <property type="entry name" value="TUMOR NECROSIS FACTOR RECEPTOR SUPERFAMILY MEMBER 14"/>
    <property type="match status" value="1"/>
</dbReference>
<dbReference type="Pfam" id="PF00020">
    <property type="entry name" value="TNFR_c6"/>
    <property type="match status" value="1"/>
</dbReference>
<dbReference type="Gene3D" id="2.10.50.10">
    <property type="entry name" value="Tumor Necrosis Factor Receptor, subunit A, domain 2"/>
    <property type="match status" value="3"/>
</dbReference>
<keyword evidence="7 14" id="KW-1133">Transmembrane helix</keyword>
<evidence type="ECO:0000256" key="1">
    <source>
        <dbReference type="ARBA" id="ARBA00004479"/>
    </source>
</evidence>
<evidence type="ECO:0000313" key="18">
    <source>
        <dbReference type="Proteomes" id="UP001557470"/>
    </source>
</evidence>
<evidence type="ECO:0000256" key="12">
    <source>
        <dbReference type="PROSITE-ProRule" id="PRU00206"/>
    </source>
</evidence>
<feature type="repeat" description="TNFR-Cys" evidence="12">
    <location>
        <begin position="63"/>
        <end position="105"/>
    </location>
</feature>
<keyword evidence="11" id="KW-0325">Glycoprotein</keyword>
<dbReference type="PROSITE" id="PS00652">
    <property type="entry name" value="TNFR_NGFR_1"/>
    <property type="match status" value="2"/>
</dbReference>
<evidence type="ECO:0000256" key="15">
    <source>
        <dbReference type="SAM" id="SignalP"/>
    </source>
</evidence>
<keyword evidence="8 14" id="KW-0472">Membrane</keyword>
<evidence type="ECO:0000256" key="8">
    <source>
        <dbReference type="ARBA" id="ARBA00023136"/>
    </source>
</evidence>
<keyword evidence="5 15" id="KW-0732">Signal</keyword>
<name>A0ABD0Y4H7_UMBPY</name>
<dbReference type="CDD" id="cd13405">
    <property type="entry name" value="TNFRSF14_teleost"/>
    <property type="match status" value="1"/>
</dbReference>
<keyword evidence="4 14" id="KW-0812">Transmembrane</keyword>
<comment type="caution">
    <text evidence="17">The sequence shown here is derived from an EMBL/GenBank/DDBJ whole genome shotgun (WGS) entry which is preliminary data.</text>
</comment>
<evidence type="ECO:0000256" key="3">
    <source>
        <dbReference type="ARBA" id="ARBA00022581"/>
    </source>
</evidence>
<accession>A0ABD0Y4H7</accession>
<evidence type="ECO:0000259" key="16">
    <source>
        <dbReference type="PROSITE" id="PS50050"/>
    </source>
</evidence>
<evidence type="ECO:0000256" key="9">
    <source>
        <dbReference type="ARBA" id="ARBA00023157"/>
    </source>
</evidence>
<feature type="domain" description="TNFR-Cys" evidence="16">
    <location>
        <begin position="63"/>
        <end position="105"/>
    </location>
</feature>
<evidence type="ECO:0000313" key="17">
    <source>
        <dbReference type="EMBL" id="KAL1020776.1"/>
    </source>
</evidence>
<dbReference type="AlphaFoldDB" id="A0ABD0Y4H7"/>
<keyword evidence="18" id="KW-1185">Reference proteome</keyword>
<dbReference type="PRINTS" id="PR01680">
    <property type="entry name" value="TNFACTORR6"/>
</dbReference>
<protein>
    <recommendedName>
        <fullName evidence="16">TNFR-Cys domain-containing protein</fullName>
    </recommendedName>
</protein>
<dbReference type="PROSITE" id="PS50050">
    <property type="entry name" value="TNFR_NGFR_2"/>
    <property type="match status" value="2"/>
</dbReference>
<evidence type="ECO:0000256" key="13">
    <source>
        <dbReference type="SAM" id="MobiDB-lite"/>
    </source>
</evidence>
<evidence type="ECO:0000256" key="2">
    <source>
        <dbReference type="ARBA" id="ARBA00022553"/>
    </source>
</evidence>
<dbReference type="FunFam" id="2.10.50.10:FF:000007">
    <property type="entry name" value="TNF receptor superfamily member 14"/>
    <property type="match status" value="1"/>
</dbReference>
<keyword evidence="2" id="KW-0597">Phosphoprotein</keyword>
<feature type="domain" description="TNFR-Cys" evidence="16">
    <location>
        <begin position="27"/>
        <end position="61"/>
    </location>
</feature>
<dbReference type="InterPro" id="IPR001368">
    <property type="entry name" value="TNFR/NGFR_Cys_rich_reg"/>
</dbReference>
<evidence type="ECO:0000256" key="5">
    <source>
        <dbReference type="ARBA" id="ARBA00022729"/>
    </source>
</evidence>
<evidence type="ECO:0000256" key="14">
    <source>
        <dbReference type="SAM" id="Phobius"/>
    </source>
</evidence>
<evidence type="ECO:0000256" key="4">
    <source>
        <dbReference type="ARBA" id="ARBA00022692"/>
    </source>
</evidence>